<evidence type="ECO:0008006" key="4">
    <source>
        <dbReference type="Google" id="ProtNLM"/>
    </source>
</evidence>
<dbReference type="STRING" id="1619234.SAMN05421730_102043"/>
<dbReference type="PROSITE" id="PS51257">
    <property type="entry name" value="PROKAR_LIPOPROTEIN"/>
    <property type="match status" value="1"/>
</dbReference>
<dbReference type="RefSeq" id="WP_091235433.1">
    <property type="nucleotide sequence ID" value="NZ_FMKA01000020.1"/>
</dbReference>
<feature type="chain" id="PRO_5039309962" description="Lipoprotein" evidence="1">
    <location>
        <begin position="24"/>
        <end position="214"/>
    </location>
</feature>
<evidence type="ECO:0000313" key="2">
    <source>
        <dbReference type="EMBL" id="SCP98433.1"/>
    </source>
</evidence>
<protein>
    <recommendedName>
        <fullName evidence="4">Lipoprotein</fullName>
    </recommendedName>
</protein>
<feature type="signal peptide" evidence="1">
    <location>
        <begin position="1"/>
        <end position="23"/>
    </location>
</feature>
<dbReference type="OrthoDB" id="9774451at2"/>
<keyword evidence="3" id="KW-1185">Reference proteome</keyword>
<proteinExistence type="predicted"/>
<organism evidence="2 3">
    <name type="scientific">Anaerobium acetethylicum</name>
    <dbReference type="NCBI Taxonomy" id="1619234"/>
    <lineage>
        <taxon>Bacteria</taxon>
        <taxon>Bacillati</taxon>
        <taxon>Bacillota</taxon>
        <taxon>Clostridia</taxon>
        <taxon>Lachnospirales</taxon>
        <taxon>Lachnospiraceae</taxon>
        <taxon>Anaerobium</taxon>
    </lineage>
</organism>
<reference evidence="2 3" key="1">
    <citation type="submission" date="2016-09" db="EMBL/GenBank/DDBJ databases">
        <authorList>
            <person name="Capua I."/>
            <person name="De Benedictis P."/>
            <person name="Joannis T."/>
            <person name="Lombin L.H."/>
            <person name="Cattoli G."/>
        </authorList>
    </citation>
    <scope>NUCLEOTIDE SEQUENCE [LARGE SCALE GENOMIC DNA]</scope>
    <source>
        <strain evidence="2 3">GluBS11</strain>
    </source>
</reference>
<evidence type="ECO:0000313" key="3">
    <source>
        <dbReference type="Proteomes" id="UP000199315"/>
    </source>
</evidence>
<dbReference type="AlphaFoldDB" id="A0A1D3TW57"/>
<gene>
    <name evidence="2" type="ORF">SAMN05421730_102043</name>
</gene>
<dbReference type="EMBL" id="FMKA01000020">
    <property type="protein sequence ID" value="SCP98433.1"/>
    <property type="molecule type" value="Genomic_DNA"/>
</dbReference>
<evidence type="ECO:0000256" key="1">
    <source>
        <dbReference type="SAM" id="SignalP"/>
    </source>
</evidence>
<name>A0A1D3TW57_9FIRM</name>
<sequence>MKKKMVKKVLTAVLAMTMVFGLAACGKASAGAKTEGGTDTTKAVESELTGYYASNANVAFMSMYPGYTYKQSTFGVQTIETFSDGTYCLTSTDTVFSGALLFNDDGTHEEIPRGSINMIYDGTYTSEEEEGIMTLTLSTPTAVMANSSLSAGSEPIGYLNTEAWTDEMGAAVGGDAGTMTAKDYLATVAFPETTIIVDVVNTSFDYADLSVAAE</sequence>
<accession>A0A1D3TW57</accession>
<keyword evidence="1" id="KW-0732">Signal</keyword>
<dbReference type="Proteomes" id="UP000199315">
    <property type="component" value="Unassembled WGS sequence"/>
</dbReference>